<dbReference type="PANTHER" id="PTHR47199">
    <property type="entry name" value="PHOTOSYSTEM II STABILITY/ASSEMBLY FACTOR HCF136, CHLOROPLASTIC"/>
    <property type="match status" value="1"/>
</dbReference>
<evidence type="ECO:0000259" key="3">
    <source>
        <dbReference type="Pfam" id="PF18962"/>
    </source>
</evidence>
<dbReference type="Pfam" id="PF18962">
    <property type="entry name" value="Por_Secre_tail"/>
    <property type="match status" value="1"/>
</dbReference>
<dbReference type="SUPFAM" id="SSF110296">
    <property type="entry name" value="Oligoxyloglucan reducing end-specific cellobiohydrolase"/>
    <property type="match status" value="2"/>
</dbReference>
<accession>A0A7Y8Y357</accession>
<reference evidence="4 5" key="1">
    <citation type="submission" date="2020-07" db="EMBL/GenBank/DDBJ databases">
        <authorList>
            <person name="Sun Q."/>
        </authorList>
    </citation>
    <scope>NUCLEOTIDE SEQUENCE [LARGE SCALE GENOMIC DNA]</scope>
    <source>
        <strain evidence="4 5">MAH-1</strain>
    </source>
</reference>
<comment type="caution">
    <text evidence="4">The sequence shown here is derived from an EMBL/GenBank/DDBJ whole genome shotgun (WGS) entry which is preliminary data.</text>
</comment>
<dbReference type="RefSeq" id="WP_176006479.1">
    <property type="nucleotide sequence ID" value="NZ_JABWMI010000014.1"/>
</dbReference>
<dbReference type="NCBIfam" id="TIGR04183">
    <property type="entry name" value="Por_Secre_tail"/>
    <property type="match status" value="1"/>
</dbReference>
<evidence type="ECO:0000256" key="2">
    <source>
        <dbReference type="SAM" id="SignalP"/>
    </source>
</evidence>
<protein>
    <submittedName>
        <fullName evidence="4">T9SS type A sorting domain-containing protein</fullName>
    </submittedName>
</protein>
<feature type="chain" id="PRO_5031492496" evidence="2">
    <location>
        <begin position="18"/>
        <end position="434"/>
    </location>
</feature>
<feature type="signal peptide" evidence="2">
    <location>
        <begin position="1"/>
        <end position="17"/>
    </location>
</feature>
<proteinExistence type="predicted"/>
<dbReference type="AlphaFoldDB" id="A0A7Y8Y357"/>
<evidence type="ECO:0000256" key="1">
    <source>
        <dbReference type="ARBA" id="ARBA00022729"/>
    </source>
</evidence>
<dbReference type="InterPro" id="IPR015943">
    <property type="entry name" value="WD40/YVTN_repeat-like_dom_sf"/>
</dbReference>
<evidence type="ECO:0000313" key="5">
    <source>
        <dbReference type="Proteomes" id="UP000535020"/>
    </source>
</evidence>
<organism evidence="4 5">
    <name type="scientific">Flavobacterium agri</name>
    <dbReference type="NCBI Taxonomy" id="2743471"/>
    <lineage>
        <taxon>Bacteria</taxon>
        <taxon>Pseudomonadati</taxon>
        <taxon>Bacteroidota</taxon>
        <taxon>Flavobacteriia</taxon>
        <taxon>Flavobacteriales</taxon>
        <taxon>Flavobacteriaceae</taxon>
        <taxon>Flavobacterium</taxon>
    </lineage>
</organism>
<sequence>MKKLLLSLVLVGSVAQAQFWTPKATGFATASRGLDCFAIVDQNVIWAKAYDGSGAANQTIKDITKSIDGGNTWTPGVVSAFSISTLAMSSITAVSANTAWVSMYPTGAATGGIWKTTNGGTSWTKQTTALFTGGTSFTNLVYFWDENNGVCQGDPEGGYFEIYTTSNGGTTWTRVPSANIPAPLTGEYGYVHNYDVVGNTFWFGTNLGRIFRSTDMGLTWQVFQSPVSDFGGTGESGQYTFSDQNKGLLNSSFGLLWSTTDGGATWTPVVPTGTFGNNSLEYVPGTTNVISTGGATGYGSYYSLDDGLTWQVAEATTQFTVLAFRDNTTGFAGGFNTNATTGGVFKYTGTQLRTIDLTREQVSVYPNPTNGIVNITGADVKQVTVFDISGKKVYQNEFMPGDANVDLSVLEIGTYLLQATDDNGSVKTIKVIKQ</sequence>
<keyword evidence="5" id="KW-1185">Reference proteome</keyword>
<evidence type="ECO:0000313" key="4">
    <source>
        <dbReference type="EMBL" id="NYA71666.1"/>
    </source>
</evidence>
<gene>
    <name evidence="4" type="ORF">HZF10_12085</name>
</gene>
<feature type="domain" description="Secretion system C-terminal sorting" evidence="3">
    <location>
        <begin position="364"/>
        <end position="429"/>
    </location>
</feature>
<dbReference type="Proteomes" id="UP000535020">
    <property type="component" value="Unassembled WGS sequence"/>
</dbReference>
<dbReference type="InterPro" id="IPR026444">
    <property type="entry name" value="Secre_tail"/>
</dbReference>
<dbReference type="CDD" id="cd15482">
    <property type="entry name" value="Sialidase_non-viral"/>
    <property type="match status" value="1"/>
</dbReference>
<dbReference type="EMBL" id="JACBJI010000005">
    <property type="protein sequence ID" value="NYA71666.1"/>
    <property type="molecule type" value="Genomic_DNA"/>
</dbReference>
<dbReference type="PANTHER" id="PTHR47199:SF2">
    <property type="entry name" value="PHOTOSYSTEM II STABILITY_ASSEMBLY FACTOR HCF136, CHLOROPLASTIC"/>
    <property type="match status" value="1"/>
</dbReference>
<dbReference type="Gene3D" id="2.130.10.10">
    <property type="entry name" value="YVTN repeat-like/Quinoprotein amine dehydrogenase"/>
    <property type="match status" value="2"/>
</dbReference>
<name>A0A7Y8Y357_9FLAO</name>
<keyword evidence="1 2" id="KW-0732">Signal</keyword>